<reference evidence="4 5" key="1">
    <citation type="submission" date="2023-06" db="EMBL/GenBank/DDBJ databases">
        <title>Draft genome sequence of Gleimia hominis type strain CCUG 57540T.</title>
        <authorList>
            <person name="Salva-Serra F."/>
            <person name="Cardew S."/>
            <person name="Jensie Markopoulos S."/>
            <person name="Ohlen M."/>
            <person name="Inganas E."/>
            <person name="Svensson-Stadler L."/>
            <person name="Moore E.R.B."/>
        </authorList>
    </citation>
    <scope>NUCLEOTIDE SEQUENCE [LARGE SCALE GENOMIC DNA]</scope>
    <source>
        <strain evidence="4 5">CCUG 57540</strain>
    </source>
</reference>
<dbReference type="Gene3D" id="3.40.50.300">
    <property type="entry name" value="P-loop containing nucleotide triphosphate hydrolases"/>
    <property type="match status" value="1"/>
</dbReference>
<dbReference type="RefSeq" id="WP_313272828.1">
    <property type="nucleotide sequence ID" value="NZ_JASXSX010000001.1"/>
</dbReference>
<keyword evidence="2" id="KW-0067">ATP-binding</keyword>
<dbReference type="InterPro" id="IPR027417">
    <property type="entry name" value="P-loop_NTPase"/>
</dbReference>
<evidence type="ECO:0000259" key="3">
    <source>
        <dbReference type="Pfam" id="PF01656"/>
    </source>
</evidence>
<keyword evidence="5" id="KW-1185">Reference proteome</keyword>
<evidence type="ECO:0000313" key="5">
    <source>
        <dbReference type="Proteomes" id="UP001247542"/>
    </source>
</evidence>
<dbReference type="EMBL" id="JASXSX010000001">
    <property type="protein sequence ID" value="MDT3767353.1"/>
    <property type="molecule type" value="Genomic_DNA"/>
</dbReference>
<dbReference type="Proteomes" id="UP001247542">
    <property type="component" value="Unassembled WGS sequence"/>
</dbReference>
<dbReference type="InterPro" id="IPR002586">
    <property type="entry name" value="CobQ/CobB/MinD/ParA_Nub-bd_dom"/>
</dbReference>
<keyword evidence="1" id="KW-0547">Nucleotide-binding</keyword>
<evidence type="ECO:0000313" key="4">
    <source>
        <dbReference type="EMBL" id="MDT3767353.1"/>
    </source>
</evidence>
<evidence type="ECO:0000256" key="1">
    <source>
        <dbReference type="ARBA" id="ARBA00022741"/>
    </source>
</evidence>
<name>A0ABU3IAF1_9ACTO</name>
<dbReference type="SUPFAM" id="SSF52540">
    <property type="entry name" value="P-loop containing nucleoside triphosphate hydrolases"/>
    <property type="match status" value="1"/>
</dbReference>
<accession>A0ABU3IAF1</accession>
<dbReference type="InterPro" id="IPR050625">
    <property type="entry name" value="ParA/MinD_ATPase"/>
</dbReference>
<dbReference type="PANTHER" id="PTHR43384:SF6">
    <property type="entry name" value="SEPTUM SITE-DETERMINING PROTEIN MIND HOMOLOG, CHLOROPLASTIC"/>
    <property type="match status" value="1"/>
</dbReference>
<gene>
    <name evidence="4" type="ORF">QS713_04640</name>
</gene>
<proteinExistence type="predicted"/>
<dbReference type="Pfam" id="PF01656">
    <property type="entry name" value="CbiA"/>
    <property type="match status" value="1"/>
</dbReference>
<evidence type="ECO:0000256" key="2">
    <source>
        <dbReference type="ARBA" id="ARBA00022840"/>
    </source>
</evidence>
<sequence length="441" mass="47352">MSVENVIVWLTGDFEADVVAALNQQSARYRVARRCADRGEVEASVLAGVGRIVLLDELCGIDSAFVEALHAAHALVLLVVTDTLATPSFGEDVRVERTSAHELLESLTLAIREDLRGETTVSPGVEREPEPQADKNGQMVAIWGTAGAPGRSTIAANLAHCVATLERDVTLVDADTTAPALAIMLGVEDGGSGLVRACSLQNRGMLEVTELGELREELASHLTILTGLTQADTWQTLRSEAVAQTVEQLRYFGDVIVDIGAGFTEADPAQLSFIPSREDVNLELLQAADRRVLVAKADAVGLTRLNQALAQCKDASVDIDLVVINQVRNAASGSRSRRSLITVARSICKNIPFELIDATPAVDDAVLKATTVVETAPQSSFTRSITQIASQLFDIAPAAPNAQRQEGAQRQQAAQRKPKLLGYRLRQWVKRITGEKTAKHG</sequence>
<dbReference type="PANTHER" id="PTHR43384">
    <property type="entry name" value="SEPTUM SITE-DETERMINING PROTEIN MIND HOMOLOG, CHLOROPLASTIC-RELATED"/>
    <property type="match status" value="1"/>
</dbReference>
<comment type="caution">
    <text evidence="4">The sequence shown here is derived from an EMBL/GenBank/DDBJ whole genome shotgun (WGS) entry which is preliminary data.</text>
</comment>
<feature type="domain" description="CobQ/CobB/MinD/ParA nucleotide binding" evidence="3">
    <location>
        <begin position="140"/>
        <end position="358"/>
    </location>
</feature>
<protein>
    <submittedName>
        <fullName evidence="4">P-loop NTPase</fullName>
    </submittedName>
</protein>
<organism evidence="4 5">
    <name type="scientific">Gleimia hominis</name>
    <dbReference type="NCBI Taxonomy" id="595468"/>
    <lineage>
        <taxon>Bacteria</taxon>
        <taxon>Bacillati</taxon>
        <taxon>Actinomycetota</taxon>
        <taxon>Actinomycetes</taxon>
        <taxon>Actinomycetales</taxon>
        <taxon>Actinomycetaceae</taxon>
        <taxon>Gleimia</taxon>
    </lineage>
</organism>